<evidence type="ECO:0000256" key="6">
    <source>
        <dbReference type="ARBA" id="ARBA00022670"/>
    </source>
</evidence>
<dbReference type="InterPro" id="IPR013783">
    <property type="entry name" value="Ig-like_fold"/>
</dbReference>
<keyword evidence="18" id="KW-1185">Reference proteome</keyword>
<gene>
    <name evidence="17" type="ORF">C8N29_1251</name>
</gene>
<keyword evidence="13" id="KW-0472">Membrane</keyword>
<dbReference type="Gene3D" id="2.150.10.10">
    <property type="entry name" value="Serralysin-like metalloprotease, C-terminal"/>
    <property type="match status" value="17"/>
</dbReference>
<dbReference type="GO" id="GO:0090729">
    <property type="term" value="F:toxin activity"/>
    <property type="evidence" value="ECO:0007669"/>
    <property type="project" value="UniProtKB-KW"/>
</dbReference>
<dbReference type="Proteomes" id="UP000244223">
    <property type="component" value="Unassembled WGS sequence"/>
</dbReference>
<dbReference type="Pfam" id="PF05345">
    <property type="entry name" value="He_PIG"/>
    <property type="match status" value="1"/>
</dbReference>
<evidence type="ECO:0000256" key="4">
    <source>
        <dbReference type="ARBA" id="ARBA00022525"/>
    </source>
</evidence>
<evidence type="ECO:0000256" key="12">
    <source>
        <dbReference type="ARBA" id="ARBA00023026"/>
    </source>
</evidence>
<feature type="compositionally biased region" description="Basic and acidic residues" evidence="14">
    <location>
        <begin position="2328"/>
        <end position="2337"/>
    </location>
</feature>
<comment type="similarity">
    <text evidence="3">Belongs to the peptidase M10B family.</text>
</comment>
<dbReference type="PRINTS" id="PR00313">
    <property type="entry name" value="CABNDNGRPT"/>
</dbReference>
<dbReference type="Pfam" id="PF17803">
    <property type="entry name" value="Cadherin_4"/>
    <property type="match status" value="2"/>
</dbReference>
<evidence type="ECO:0000256" key="10">
    <source>
        <dbReference type="ARBA" id="ARBA00022833"/>
    </source>
</evidence>
<dbReference type="SUPFAM" id="SSF49313">
    <property type="entry name" value="Cadherin-like"/>
    <property type="match status" value="1"/>
</dbReference>
<keyword evidence="9" id="KW-0378">Hydrolase</keyword>
<evidence type="ECO:0000256" key="2">
    <source>
        <dbReference type="ARBA" id="ARBA00004613"/>
    </source>
</evidence>
<dbReference type="SUPFAM" id="SSF55486">
    <property type="entry name" value="Metalloproteases ('zincins'), catalytic domain"/>
    <property type="match status" value="1"/>
</dbReference>
<dbReference type="PRINTS" id="PR01488">
    <property type="entry name" value="RTXTOXINA"/>
</dbReference>
<feature type="domain" description="Dystroglycan-type cadherin-like" evidence="16">
    <location>
        <begin position="2142"/>
        <end position="2241"/>
    </location>
</feature>
<dbReference type="GO" id="GO:0006508">
    <property type="term" value="P:proteolysis"/>
    <property type="evidence" value="ECO:0007669"/>
    <property type="project" value="UniProtKB-KW"/>
</dbReference>
<sequence length="2697" mass="292745">MAEDFNDQLYGEEGDDVLEGGTGNDYLIGGKDNDIYIFNLGDGIDTIIESSSDLVGEKTKNLVYFKFDSQQINQVIRDQNNLVIIYGASQSQVTVVDYYTEHNTSHHSELNTQTGIEAAEQAPEISEFVFDDGVVWDKESIYQLAPPAAQEPEPANPNIAYFIQALVSQETIKSLGKTTLSYCFASTPTIEQNFKFFTQTHKDAIQQALAVFEQQLNVRFVESSTQTADFSFFMDDLTSAQAGAAAGYGNAQTGEIHLNSRLFANKNDAFDQGQVGFEVLLHEIGHALGLKHPFEYPILPSEENTQQHTVMSYNSNQVNDTQLGLFDIAALQYLYGVNPDIRTQDNVYGINDRYIADAAGNDGIDFSQSILAVTINLNQGGWSFEGVKSPSILEDKQVFIGYGSVIEYAIGGHDNDSLVGNYAHNTLLGQDGKDTLIGGQGNDTLMGGYGADSYYFYQGDGVDSIIESDDQNSVHLYGVNLNWLYVYEQQLHYTAQDTVILNLAHINTWIINGQQYSALEFEAIYQGYALSVDTIILAQDKTNALLLGNAQANIVGNSQDNLLRGNNANNLLEGGLGADTLVGGLGDDKYQIDSINDHILELLNQGDDTVYSEVDYTLGEHLENLILMEAAIQAVGNQLANRVEGNSLSNQLDGKAGADTLLGGLGDDQYTVDDLHDELIEYEGQGVDSVLSYIQSYQLASHIEQLVLANQYDVLDGQGNQSNNQIMGNQQANTLHGDLGNDTLMAGAGNDTLIGGLGNDSLNGGQGADLYTYRYGDGLDTLYGDTLSEDTLEINLHLSSMDFVQVNDDLSIRLKNNEQLLTIKDYFKNHGQTGATLASIMTGDNIYLHYQDIIRMTRVEGTHENDWLVTSDFEKQIYVLEGNDTVFAGNGNDSIYGGAGNDLLVGNQGNDYLLGMADDDVLQGSIGDDTLEGGAGDDVLYGEDGNDHLSGQIGEDSLVGGQGDDIYYVDADELTWIDDVNHTGYLQFSQNQSGTQAALITHFFRNSLGQPFLYQPEDITRFADGVRIHHDVSTQQLSIKGIDSDTQLIINHVDSLNPLAALTYTIDWDGLWFSDASGTIIRDQIYQLDALVADAKVLTTGTHAHDVIYALSQTKTNTVHAGDGNDTVYGAAGDDYIMGEAGSDLLSGLLGNDYVIGEEGDDELLGGLGLDTLLGGMGSDSLIGGDDEDLLDGGQGADLMQGGMGNDQYHVDDINDQIIESGWQWHTDFGYWVTGGVDTVISRLNYQLGENLENLVLLSDAQIGTGNSLNNQITGNDTANQLRGLEGSDTLLGGANSDMLWGGDAGDYLSGDDGDDLIYGESGRDELLGAADNDTLIGGDDHDTLVGGMGDDLMIGGQGSDRYEVDSLNDQVIEYSQEGFDVVLSTIDYRAPSEVEGVRLVDNYLLTGQTQDLIAYGNALNNSLLGNAGHNFLSAEWGSDYLDGAGGNDSLDGGEGNDTLQGGIDDVYVVVTPEPNGQIVTIVEMSTNDDVLDGGMGDDQLDGGSGSDRLWGGEGNDTLMGGGAQRDYIVVNEAYYEIINQPVLANDDYLDGGLGDDYLEGMSGNDTLYGGEGNDYLHSGDIEYERDEPDWTTISNYLDGQAGNDTLYGGNGQDTLYAWDDGGYDELEGGYGDDVYYIDGYYSADINHLEQIFMDDGSHCGLLSGDIDYSHYLKTNYAVTDSVWENVDGGYDIVYSRMSVRLWGDIEEVHLIGDVNADIVGNDFNNRLIANHRHNILDGGLGADTLIGGLGNDIYIIDDASDVINELTNQGQDIVISMLNGYQLAYEVETLYLGTGVYQAQANDLDNLILGNGLDNHIQGLSGHDRIRGAEGNDTVLGGAGDDSYIYYAGDGDDIFMDEQGLDTLHLSSDIQLDNLLFSYDDQDLVINFNHLTGSIRLQSWLSNEQRIEQLSFCGSTDKIQLSDIALNHAPIVIHDNQDINEDATLIGGNVLHNDSDPDGDSLVVVNAGTYQLNYGILALSHDGNYTYTLTQSPIVQTLGIGEQLTEQFEVWVNDDKATVASSQNLLTIRIMGENDAPILQADVVMIDEDITAVSANLLINDRDIDNTDILETVTQQYQGQYGTLTISHDGNYDYQVNHLATQQLSAGQLVTETFNYQATDGMAFESSQLSIQINGVNDAPIATHTIAKQSANVGQSWSLDLPDIRDLFNDIDQLDQLTWQLDALNQTMPTWLQFNPETGLISGVPTEMLSLALRLTAKDNHGLTAYIDFQLQINQASGLALMGSDGNDKLIGSYYNDTLNGGLGSDTLQGGQGDDIYYVDTPVQNCYQKGNEGLGNGEDPPPAGHCENQNDGAGSSIGHPAHQHHKKNDDAHEQQQSHKPHNTNCQQLNPNTCMTGDWVIELNNQGNDRVKSTVDYTLPDFVEVLELLGLKALSGIGNSLDNMIIGNAADNLLNGGLGKDTLMGGVGNDVYYVDNSLDVIDESFGQGFDTVQSTVTYTLSDHLEKLILTGSQHINATGNQLDNYLVGNHGRNMLMGKEGNDIYYVGKNDSVIEQHEQGIDTVVSDVSWILTNHIENIVLTGSDNISATANNQANQLQGNTANNTLTGLAGNDTYIFAKGWGVDTIIDKDTTFSNKDTVIFEQGINYNQLWFSRSANNLQISLLGTFDKILIKDWYQGTSNRIEEFKTADGHVLDHSKVNQLVQVMALMPMPTNILGVNAVQQSHVANVLSSVWCVL</sequence>
<dbReference type="Gene3D" id="3.40.390.10">
    <property type="entry name" value="Collagenase (Catalytic Domain)"/>
    <property type="match status" value="1"/>
</dbReference>
<comment type="subcellular location">
    <subcellularLocation>
        <location evidence="1">Membrane</location>
    </subcellularLocation>
    <subcellularLocation>
        <location evidence="2">Secreted</location>
    </subcellularLocation>
</comment>
<dbReference type="PANTHER" id="PTHR38340:SF1">
    <property type="entry name" value="S-LAYER PROTEIN"/>
    <property type="match status" value="1"/>
</dbReference>
<dbReference type="GO" id="GO:0005509">
    <property type="term" value="F:calcium ion binding"/>
    <property type="evidence" value="ECO:0007669"/>
    <property type="project" value="InterPro"/>
</dbReference>
<dbReference type="InterPro" id="IPR001818">
    <property type="entry name" value="Pept_M10_metallopeptidase"/>
</dbReference>
<dbReference type="Pfam" id="PF00413">
    <property type="entry name" value="Peptidase_M10"/>
    <property type="match status" value="1"/>
</dbReference>
<feature type="region of interest" description="Disordered" evidence="14">
    <location>
        <begin position="2290"/>
        <end position="2349"/>
    </location>
</feature>
<dbReference type="Pfam" id="PF06594">
    <property type="entry name" value="HCBP_related"/>
    <property type="match status" value="1"/>
</dbReference>
<evidence type="ECO:0000256" key="11">
    <source>
        <dbReference type="ARBA" id="ARBA00022837"/>
    </source>
</evidence>
<dbReference type="InterPro" id="IPR010566">
    <property type="entry name" value="Haemolys_ca-bd"/>
</dbReference>
<dbReference type="SUPFAM" id="SSF51120">
    <property type="entry name" value="beta-Roll"/>
    <property type="match status" value="14"/>
</dbReference>
<evidence type="ECO:0000256" key="14">
    <source>
        <dbReference type="SAM" id="MobiDB-lite"/>
    </source>
</evidence>
<reference evidence="17 18" key="1">
    <citation type="submission" date="2018-04" db="EMBL/GenBank/DDBJ databases">
        <title>Genomic Encyclopedia of Archaeal and Bacterial Type Strains, Phase II (KMG-II): from individual species to whole genera.</title>
        <authorList>
            <person name="Goeker M."/>
        </authorList>
    </citation>
    <scope>NUCLEOTIDE SEQUENCE [LARGE SCALE GENOMIC DNA]</scope>
    <source>
        <strain evidence="17 18">DSM 5822</strain>
    </source>
</reference>
<evidence type="ECO:0000256" key="5">
    <source>
        <dbReference type="ARBA" id="ARBA00022656"/>
    </source>
</evidence>
<dbReference type="NCBIfam" id="TIGR01965">
    <property type="entry name" value="VCBS_repeat"/>
    <property type="match status" value="2"/>
</dbReference>
<evidence type="ECO:0000313" key="17">
    <source>
        <dbReference type="EMBL" id="PTQ87056.1"/>
    </source>
</evidence>
<evidence type="ECO:0000313" key="18">
    <source>
        <dbReference type="Proteomes" id="UP000244223"/>
    </source>
</evidence>
<dbReference type="Pfam" id="PF00353">
    <property type="entry name" value="HemolysinCabind"/>
    <property type="match status" value="21"/>
</dbReference>
<dbReference type="EMBL" id="QAON01000025">
    <property type="protein sequence ID" value="PTQ87056.1"/>
    <property type="molecule type" value="Genomic_DNA"/>
</dbReference>
<dbReference type="Gene3D" id="2.60.40.10">
    <property type="entry name" value="Immunoglobulins"/>
    <property type="match status" value="2"/>
</dbReference>
<dbReference type="InterPro" id="IPR006026">
    <property type="entry name" value="Peptidase_Metallo"/>
</dbReference>
<name>A0A2T5ITB1_9GAMM</name>
<dbReference type="InterPro" id="IPR024079">
    <property type="entry name" value="MetalloPept_cat_dom_sf"/>
</dbReference>
<dbReference type="GO" id="GO:0031012">
    <property type="term" value="C:extracellular matrix"/>
    <property type="evidence" value="ECO:0007669"/>
    <property type="project" value="InterPro"/>
</dbReference>
<keyword evidence="12" id="KW-0843">Virulence</keyword>
<dbReference type="InterPro" id="IPR010221">
    <property type="entry name" value="VCBS_dom"/>
</dbReference>
<evidence type="ECO:0000256" key="1">
    <source>
        <dbReference type="ARBA" id="ARBA00004370"/>
    </source>
</evidence>
<evidence type="ECO:0000256" key="7">
    <source>
        <dbReference type="ARBA" id="ARBA00022723"/>
    </source>
</evidence>
<dbReference type="PANTHER" id="PTHR38340">
    <property type="entry name" value="S-LAYER PROTEIN"/>
    <property type="match status" value="1"/>
</dbReference>
<evidence type="ECO:0000256" key="13">
    <source>
        <dbReference type="ARBA" id="ARBA00023136"/>
    </source>
</evidence>
<keyword evidence="7" id="KW-0479">Metal-binding</keyword>
<dbReference type="InterPro" id="IPR011049">
    <property type="entry name" value="Serralysin-like_metalloprot_C"/>
</dbReference>
<evidence type="ECO:0000256" key="9">
    <source>
        <dbReference type="ARBA" id="ARBA00022801"/>
    </source>
</evidence>
<dbReference type="OrthoDB" id="5762321at2"/>
<dbReference type="GO" id="GO:0004222">
    <property type="term" value="F:metalloendopeptidase activity"/>
    <property type="evidence" value="ECO:0007669"/>
    <property type="project" value="InterPro"/>
</dbReference>
<dbReference type="SMART" id="SM00736">
    <property type="entry name" value="CADG"/>
    <property type="match status" value="1"/>
</dbReference>
<evidence type="ECO:0000259" key="15">
    <source>
        <dbReference type="SMART" id="SM00235"/>
    </source>
</evidence>
<dbReference type="InterPro" id="IPR050557">
    <property type="entry name" value="RTX_toxin/Mannuronan_C5-epim"/>
</dbReference>
<dbReference type="InterPro" id="IPR018511">
    <property type="entry name" value="Hemolysin-typ_Ca-bd_CS"/>
</dbReference>
<keyword evidence="10" id="KW-0862">Zinc</keyword>
<dbReference type="InterPro" id="IPR015919">
    <property type="entry name" value="Cadherin-like_sf"/>
</dbReference>
<keyword evidence="4" id="KW-0964">Secreted</keyword>
<dbReference type="SMART" id="SM00235">
    <property type="entry name" value="ZnMc"/>
    <property type="match status" value="1"/>
</dbReference>
<dbReference type="GO" id="GO:0016020">
    <property type="term" value="C:membrane"/>
    <property type="evidence" value="ECO:0007669"/>
    <property type="project" value="UniProtKB-SubCell"/>
</dbReference>
<keyword evidence="5" id="KW-0800">Toxin</keyword>
<evidence type="ECO:0000256" key="8">
    <source>
        <dbReference type="ARBA" id="ARBA00022737"/>
    </source>
</evidence>
<dbReference type="PROSITE" id="PS00330">
    <property type="entry name" value="HEMOLYSIN_CALCIUM"/>
    <property type="match status" value="12"/>
</dbReference>
<dbReference type="GO" id="GO:0008270">
    <property type="term" value="F:zinc ion binding"/>
    <property type="evidence" value="ECO:0007669"/>
    <property type="project" value="InterPro"/>
</dbReference>
<keyword evidence="8" id="KW-0677">Repeat</keyword>
<keyword evidence="11" id="KW-0106">Calcium</keyword>
<feature type="domain" description="Peptidase metallopeptidase" evidence="15">
    <location>
        <begin position="168"/>
        <end position="337"/>
    </location>
</feature>
<dbReference type="GO" id="GO:0005576">
    <property type="term" value="C:extracellular region"/>
    <property type="evidence" value="ECO:0007669"/>
    <property type="project" value="UniProtKB-SubCell"/>
</dbReference>
<evidence type="ECO:0000259" key="16">
    <source>
        <dbReference type="SMART" id="SM00736"/>
    </source>
</evidence>
<protein>
    <submittedName>
        <fullName evidence="17">VCBS repeat-containing protein</fullName>
    </submittedName>
</protein>
<comment type="caution">
    <text evidence="17">The sequence shown here is derived from an EMBL/GenBank/DDBJ whole genome shotgun (WGS) entry which is preliminary data.</text>
</comment>
<organism evidence="17 18">
    <name type="scientific">Agitococcus lubricus</name>
    <dbReference type="NCBI Taxonomy" id="1077255"/>
    <lineage>
        <taxon>Bacteria</taxon>
        <taxon>Pseudomonadati</taxon>
        <taxon>Pseudomonadota</taxon>
        <taxon>Gammaproteobacteria</taxon>
        <taxon>Moraxellales</taxon>
        <taxon>Moraxellaceae</taxon>
        <taxon>Agitococcus</taxon>
    </lineage>
</organism>
<evidence type="ECO:0000256" key="3">
    <source>
        <dbReference type="ARBA" id="ARBA00009490"/>
    </source>
</evidence>
<dbReference type="InterPro" id="IPR001343">
    <property type="entry name" value="Hemolysn_Ca-bd"/>
</dbReference>
<dbReference type="InterPro" id="IPR040853">
    <property type="entry name" value="RapA2_cadherin-like"/>
</dbReference>
<dbReference type="InterPro" id="IPR006644">
    <property type="entry name" value="Cadg"/>
</dbReference>
<proteinExistence type="inferred from homology"/>
<dbReference type="InterPro" id="IPR003995">
    <property type="entry name" value="RTX_toxin_determinant-A"/>
</dbReference>
<keyword evidence="6" id="KW-0645">Protease</keyword>
<accession>A0A2T5ITB1</accession>